<dbReference type="EMBL" id="CAXITT010000327">
    <property type="protein sequence ID" value="CAL1539136.1"/>
    <property type="molecule type" value="Genomic_DNA"/>
</dbReference>
<dbReference type="InterPro" id="IPR029052">
    <property type="entry name" value="Metallo-depent_PP-like"/>
</dbReference>
<evidence type="ECO:0000256" key="10">
    <source>
        <dbReference type="ARBA" id="ARBA00022801"/>
    </source>
</evidence>
<keyword evidence="12" id="KW-0443">Lipid metabolism</keyword>
<dbReference type="SUPFAM" id="SSF47862">
    <property type="entry name" value="Saposin"/>
    <property type="match status" value="1"/>
</dbReference>
<feature type="disulfide bond" evidence="28">
    <location>
        <begin position="230"/>
        <end position="235"/>
    </location>
</feature>
<keyword evidence="10 26" id="KW-0378">Hydrolase</keyword>
<keyword evidence="6" id="KW-0597">Phosphoprotein</keyword>
<evidence type="ECO:0000256" key="22">
    <source>
        <dbReference type="ARBA" id="ARBA00057858"/>
    </source>
</evidence>
<dbReference type="Pfam" id="PF00149">
    <property type="entry name" value="Metallophos"/>
    <property type="match status" value="1"/>
</dbReference>
<evidence type="ECO:0000256" key="4">
    <source>
        <dbReference type="ARBA" id="ARBA00008234"/>
    </source>
</evidence>
<evidence type="ECO:0000256" key="7">
    <source>
        <dbReference type="ARBA" id="ARBA00022677"/>
    </source>
</evidence>
<feature type="binding site" evidence="27">
    <location>
        <position position="284"/>
    </location>
    <ligand>
        <name>Zn(2+)</name>
        <dbReference type="ChEBI" id="CHEBI:29105"/>
        <label>1</label>
    </ligand>
</feature>
<dbReference type="GO" id="GO:0004767">
    <property type="term" value="F:sphingomyelin phosphodiesterase activity"/>
    <property type="evidence" value="ECO:0007669"/>
    <property type="project" value="UniProtKB-UniRule"/>
</dbReference>
<comment type="subcellular location">
    <subcellularLocation>
        <location evidence="3">Lipid droplet</location>
    </subcellularLocation>
    <subcellularLocation>
        <location evidence="2">Lysosome</location>
    </subcellularLocation>
    <subcellularLocation>
        <location evidence="1">Secreted</location>
        <location evidence="1">Extracellular space</location>
    </subcellularLocation>
</comment>
<comment type="caution">
    <text evidence="31">The sequence shown here is derived from an EMBL/GenBank/DDBJ whole genome shotgun (WGS) entry which is preliminary data.</text>
</comment>
<evidence type="ECO:0000256" key="23">
    <source>
        <dbReference type="ARBA" id="ARBA00058748"/>
    </source>
</evidence>
<evidence type="ECO:0000313" key="32">
    <source>
        <dbReference type="Proteomes" id="UP001497497"/>
    </source>
</evidence>
<dbReference type="SMART" id="SM00741">
    <property type="entry name" value="SapB"/>
    <property type="match status" value="1"/>
</dbReference>
<feature type="binding site" evidence="27">
    <location>
        <position position="284"/>
    </location>
    <ligand>
        <name>Zn(2+)</name>
        <dbReference type="ChEBI" id="CHEBI:29105"/>
        <label>2</label>
    </ligand>
</feature>
<feature type="binding site" evidence="27">
    <location>
        <position position="431"/>
    </location>
    <ligand>
        <name>Zn(2+)</name>
        <dbReference type="ChEBI" id="CHEBI:29105"/>
        <label>2</label>
    </ligand>
</feature>
<sequence>MATIWIVFAICFVGQRIPCLGKVTPRHSRNSGNVQEMYRNIYLQRQDKSAKHQAIRQDNPDLNTVHESQSLFGGLGYKILKTASNPTSELRAGKFTCLKCNIVAKVIQMLMKENTSSEDIKLAVRGVCIFFGIETPRVCQGLVEEFAPEVLTVLKNTPLSPSEVCSFVFGPECGAPYSPQSNWNVTFPPVPQPPPVYPTPPRPGSPTFRFLHLTDIHFDLDYQEGSETYCKEPLCCRGTKVEKNGAWRFGDYRNCDTPLWTLKDMLSTLAAENNTFDYIIWTGDLPPHNIWNQSRNDQLTVLKTLVELFLEYFPNKPVYPSLGNHESSPVNSFPPPYVQNNNSISWLYEALADGWKQWLPSDALDSVRRGAYYTVSPYAGFRIISLNMNYCNNQNWWMLLNASDPAGELQWLISTLQLAEDKGEKVHIIGHIPPGVKDCLKTWSWNYYRIVSRYQNTIAGQFFGHTHFDSFSVFYDVETLQTPVGVAYVAPSVTPFSNLNMGYRFYTVDGYYKNSSFQVVDHETFYLNLTRANLEGKITWELEYSAKASYGMSNLYPADWNKLIELMATNNTVLETYNRFYTKSRNSGSCDATCRVLRLCETRSGRSHDPDLCKKLGIKSHQDFTFLQAQQPKHC</sequence>
<feature type="binding site" evidence="27">
    <location>
        <position position="215"/>
    </location>
    <ligand>
        <name>Zn(2+)</name>
        <dbReference type="ChEBI" id="CHEBI:29105"/>
        <label>1</label>
    </ligand>
</feature>
<comment type="function">
    <text evidence="23">In the lysosomes, converts sphingomyelin to ceramide. Plays an important role in the export of cholesterol from the intraendolysosomal membranes. Also has phospholipase C activities toward 1,2-diacylglycerolphosphocholine and 1,2-diacylglycerolphosphoglycerol. Modulates stress-induced apoptosis through the production of ceramide.</text>
</comment>
<evidence type="ECO:0000256" key="15">
    <source>
        <dbReference type="ARBA" id="ARBA00023228"/>
    </source>
</evidence>
<dbReference type="SUPFAM" id="SSF56300">
    <property type="entry name" value="Metallo-dependent phosphatases"/>
    <property type="match status" value="1"/>
</dbReference>
<dbReference type="InterPro" id="IPR041805">
    <property type="entry name" value="ASMase/PPN1_MPP"/>
</dbReference>
<evidence type="ECO:0000256" key="12">
    <source>
        <dbReference type="ARBA" id="ARBA00023098"/>
    </source>
</evidence>
<evidence type="ECO:0000256" key="13">
    <source>
        <dbReference type="ARBA" id="ARBA00023157"/>
    </source>
</evidence>
<keyword evidence="11 27" id="KW-0862">Zinc</keyword>
<feature type="binding site" evidence="27">
    <location>
        <position position="467"/>
    </location>
    <ligand>
        <name>Zn(2+)</name>
        <dbReference type="ChEBI" id="CHEBI:29105"/>
        <label>1</label>
    </ligand>
</feature>
<feature type="domain" description="Saposin B-type" evidence="30">
    <location>
        <begin position="93"/>
        <end position="177"/>
    </location>
</feature>
<keyword evidence="32" id="KW-1185">Reference proteome</keyword>
<comment type="function">
    <text evidence="21">Converts sphingomyelin to ceramide. Exists as two enzymatic forms that arise from alternative trafficking of a single protein precursor, one that is targeted to the endolysosomal compartment, whereas the other is released extracellularly. However, in response to various forms of stress, lysosomal exocytosis may represent a major source of the secretory form.</text>
</comment>
<keyword evidence="9 29" id="KW-0732">Signal</keyword>
<comment type="catalytic activity">
    <reaction evidence="18">
        <text>a 1,2-diacyl-sn-glycero-3-phosphocholine + H2O = phosphocholine + a 1,2-diacyl-sn-glycerol + H(+)</text>
        <dbReference type="Rhea" id="RHEA:10604"/>
        <dbReference type="ChEBI" id="CHEBI:15377"/>
        <dbReference type="ChEBI" id="CHEBI:15378"/>
        <dbReference type="ChEBI" id="CHEBI:17815"/>
        <dbReference type="ChEBI" id="CHEBI:57643"/>
        <dbReference type="ChEBI" id="CHEBI:295975"/>
        <dbReference type="EC" id="3.1.4.3"/>
    </reaction>
    <physiologicalReaction direction="left-to-right" evidence="18">
        <dbReference type="Rhea" id="RHEA:10605"/>
    </physiologicalReaction>
</comment>
<dbReference type="PANTHER" id="PTHR10340">
    <property type="entry name" value="SPHINGOMYELIN PHOSPHODIESTERASE"/>
    <property type="match status" value="1"/>
</dbReference>
<gene>
    <name evidence="31" type="ORF">GSLYS_00012957001</name>
</gene>
<keyword evidence="14" id="KW-0325">Glycoprotein</keyword>
<feature type="disulfide bond" evidence="28">
    <location>
        <begin position="100"/>
        <end position="165"/>
    </location>
</feature>
<dbReference type="Proteomes" id="UP001497497">
    <property type="component" value="Unassembled WGS sequence"/>
</dbReference>
<dbReference type="GO" id="GO:0005615">
    <property type="term" value="C:extracellular space"/>
    <property type="evidence" value="ECO:0007669"/>
    <property type="project" value="TreeGrafter"/>
</dbReference>
<dbReference type="Gene3D" id="3.60.21.10">
    <property type="match status" value="1"/>
</dbReference>
<dbReference type="InterPro" id="IPR011001">
    <property type="entry name" value="Saposin-like"/>
</dbReference>
<evidence type="ECO:0000256" key="6">
    <source>
        <dbReference type="ARBA" id="ARBA00022553"/>
    </source>
</evidence>
<dbReference type="PANTHER" id="PTHR10340:SF34">
    <property type="entry name" value="SPHINGOMYELIN PHOSPHODIESTERASE"/>
    <property type="match status" value="1"/>
</dbReference>
<keyword evidence="16 26" id="KW-0326">Glycosidase</keyword>
<dbReference type="CDD" id="cd00842">
    <property type="entry name" value="MPP_ASMase"/>
    <property type="match status" value="1"/>
</dbReference>
<protein>
    <recommendedName>
        <fullName evidence="25 26">Sphingomyelin phosphodiesterase</fullName>
    </recommendedName>
</protein>
<dbReference type="GO" id="GO:0005764">
    <property type="term" value="C:lysosome"/>
    <property type="evidence" value="ECO:0007669"/>
    <property type="project" value="UniProtKB-SubCell"/>
</dbReference>
<evidence type="ECO:0000256" key="26">
    <source>
        <dbReference type="PIRNR" id="PIRNR000948"/>
    </source>
</evidence>
<evidence type="ECO:0000256" key="1">
    <source>
        <dbReference type="ARBA" id="ARBA00004239"/>
    </source>
</evidence>
<dbReference type="InterPro" id="IPR004843">
    <property type="entry name" value="Calcineurin-like_PHP"/>
</dbReference>
<dbReference type="AlphaFoldDB" id="A0AAV2I011"/>
<proteinExistence type="inferred from homology"/>
<keyword evidence="7" id="KW-0551">Lipid droplet</keyword>
<feature type="disulfide bond" evidence="28">
    <location>
        <begin position="128"/>
        <end position="139"/>
    </location>
</feature>
<dbReference type="InterPro" id="IPR011160">
    <property type="entry name" value="Sphingomy_PDE"/>
</dbReference>
<evidence type="ECO:0000256" key="18">
    <source>
        <dbReference type="ARBA" id="ARBA00048421"/>
    </source>
</evidence>
<feature type="signal peptide" evidence="29">
    <location>
        <begin position="1"/>
        <end position="21"/>
    </location>
</feature>
<comment type="subunit">
    <text evidence="24">Monomer. Interacts with SORT1; the interaction is required for SMPD1 targeting to lysosomes.</text>
</comment>
<accession>A0AAV2I011</accession>
<evidence type="ECO:0000256" key="2">
    <source>
        <dbReference type="ARBA" id="ARBA00004371"/>
    </source>
</evidence>
<evidence type="ECO:0000256" key="24">
    <source>
        <dbReference type="ARBA" id="ARBA00062722"/>
    </source>
</evidence>
<evidence type="ECO:0000256" key="14">
    <source>
        <dbReference type="ARBA" id="ARBA00023180"/>
    </source>
</evidence>
<comment type="catalytic activity">
    <reaction evidence="17">
        <text>a sphingomyelin + H2O = phosphocholine + an N-acylsphing-4-enine + H(+)</text>
        <dbReference type="Rhea" id="RHEA:19253"/>
        <dbReference type="ChEBI" id="CHEBI:15377"/>
        <dbReference type="ChEBI" id="CHEBI:15378"/>
        <dbReference type="ChEBI" id="CHEBI:17636"/>
        <dbReference type="ChEBI" id="CHEBI:52639"/>
        <dbReference type="ChEBI" id="CHEBI:295975"/>
        <dbReference type="EC" id="3.1.4.12"/>
    </reaction>
    <physiologicalReaction direction="left-to-right" evidence="17">
        <dbReference type="Rhea" id="RHEA:19254"/>
    </physiologicalReaction>
</comment>
<keyword evidence="15" id="KW-0458">Lysosome</keyword>
<organism evidence="31 32">
    <name type="scientific">Lymnaea stagnalis</name>
    <name type="common">Great pond snail</name>
    <name type="synonym">Helix stagnalis</name>
    <dbReference type="NCBI Taxonomy" id="6523"/>
    <lineage>
        <taxon>Eukaryota</taxon>
        <taxon>Metazoa</taxon>
        <taxon>Spiralia</taxon>
        <taxon>Lophotrochozoa</taxon>
        <taxon>Mollusca</taxon>
        <taxon>Gastropoda</taxon>
        <taxon>Heterobranchia</taxon>
        <taxon>Euthyneura</taxon>
        <taxon>Panpulmonata</taxon>
        <taxon>Hygrophila</taxon>
        <taxon>Lymnaeoidea</taxon>
        <taxon>Lymnaeidae</taxon>
        <taxon>Lymnaea</taxon>
    </lineage>
</organism>
<evidence type="ECO:0000256" key="17">
    <source>
        <dbReference type="ARBA" id="ARBA00047268"/>
    </source>
</evidence>
<dbReference type="GO" id="GO:0006685">
    <property type="term" value="P:sphingomyelin catabolic process"/>
    <property type="evidence" value="ECO:0007669"/>
    <property type="project" value="UniProtKB-UniRule"/>
</dbReference>
<comment type="cofactor">
    <cofactor evidence="27">
        <name>Zn(2+)</name>
        <dbReference type="ChEBI" id="CHEBI:29105"/>
    </cofactor>
    <text evidence="27">Binds 2 Zn(2+) ions per subunit.</text>
</comment>
<comment type="similarity">
    <text evidence="4 26">Belongs to the acid sphingomyelinase family.</text>
</comment>
<name>A0AAV2I011_LYMST</name>
<evidence type="ECO:0000256" key="20">
    <source>
        <dbReference type="ARBA" id="ARBA00052601"/>
    </source>
</evidence>
<feature type="binding site" evidence="27">
    <location>
        <position position="324"/>
    </location>
    <ligand>
        <name>Zn(2+)</name>
        <dbReference type="ChEBI" id="CHEBI:29105"/>
        <label>2</label>
    </ligand>
</feature>
<dbReference type="GO" id="GO:0046513">
    <property type="term" value="P:ceramide biosynthetic process"/>
    <property type="evidence" value="ECO:0007669"/>
    <property type="project" value="UniProtKB-ARBA"/>
</dbReference>
<dbReference type="Gene3D" id="1.10.225.10">
    <property type="entry name" value="Saposin-like"/>
    <property type="match status" value="1"/>
</dbReference>
<evidence type="ECO:0000256" key="3">
    <source>
        <dbReference type="ARBA" id="ARBA00004502"/>
    </source>
</evidence>
<evidence type="ECO:0000256" key="16">
    <source>
        <dbReference type="ARBA" id="ARBA00023295"/>
    </source>
</evidence>
<comment type="function">
    <text evidence="22">This form is generated following cleavage by CASP7 in the extracellular milieu in response to bacterial infection. It shows increased ability to convert sphingomyelin to ceramide and promotes plasma membrane repair. Plasma membrane repair by ceramide counteracts the action of gasdermin-D (GSDMD) perforin (PRF1) pores that are formed in response to bacterial infection.</text>
</comment>
<dbReference type="GO" id="GO:0046872">
    <property type="term" value="F:metal ion binding"/>
    <property type="evidence" value="ECO:0007669"/>
    <property type="project" value="UniProtKB-KW"/>
</dbReference>
<feature type="binding site" evidence="27">
    <location>
        <position position="217"/>
    </location>
    <ligand>
        <name>Zn(2+)</name>
        <dbReference type="ChEBI" id="CHEBI:29105"/>
        <label>1</label>
    </ligand>
</feature>
<evidence type="ECO:0000259" key="30">
    <source>
        <dbReference type="PROSITE" id="PS50015"/>
    </source>
</evidence>
<evidence type="ECO:0000256" key="27">
    <source>
        <dbReference type="PIRSR" id="PIRSR000948-1"/>
    </source>
</evidence>
<dbReference type="GO" id="GO:0016020">
    <property type="term" value="C:membrane"/>
    <property type="evidence" value="ECO:0007669"/>
    <property type="project" value="GOC"/>
</dbReference>
<evidence type="ECO:0000256" key="19">
    <source>
        <dbReference type="ARBA" id="ARBA00051187"/>
    </source>
</evidence>
<feature type="disulfide bond" evidence="28">
    <location>
        <begin position="97"/>
        <end position="173"/>
    </location>
</feature>
<dbReference type="GO" id="GO:0034480">
    <property type="term" value="F:phosphatidylcholine phospholipase C activity"/>
    <property type="evidence" value="ECO:0007669"/>
    <property type="project" value="UniProtKB-EC"/>
</dbReference>
<dbReference type="GO" id="GO:0005811">
    <property type="term" value="C:lipid droplet"/>
    <property type="evidence" value="ECO:0007669"/>
    <property type="project" value="UniProtKB-SubCell"/>
</dbReference>
<dbReference type="PIRSF" id="PIRSF000948">
    <property type="entry name" value="Sphingomy_PDE"/>
    <property type="match status" value="1"/>
</dbReference>
<dbReference type="GO" id="GO:0016798">
    <property type="term" value="F:hydrolase activity, acting on glycosyl bonds"/>
    <property type="evidence" value="ECO:0007669"/>
    <property type="project" value="UniProtKB-KW"/>
</dbReference>
<evidence type="ECO:0000256" key="8">
    <source>
        <dbReference type="ARBA" id="ARBA00022723"/>
    </source>
</evidence>
<feature type="disulfide bond" evidence="28">
    <location>
        <begin position="236"/>
        <end position="255"/>
    </location>
</feature>
<dbReference type="InterPro" id="IPR008139">
    <property type="entry name" value="SaposinB_dom"/>
</dbReference>
<evidence type="ECO:0000256" key="28">
    <source>
        <dbReference type="PIRSR" id="PIRSR000948-2"/>
    </source>
</evidence>
<dbReference type="FunFam" id="3.60.21.10:FF:000045">
    <property type="entry name" value="Sphingomyelin phosphodiesterase"/>
    <property type="match status" value="1"/>
</dbReference>
<keyword evidence="13 28" id="KW-1015">Disulfide bond</keyword>
<keyword evidence="8 27" id="KW-0479">Metal-binding</keyword>
<feature type="disulfide bond" evidence="28">
    <location>
        <begin position="590"/>
        <end position="594"/>
    </location>
</feature>
<keyword evidence="5" id="KW-0964">Secreted</keyword>
<evidence type="ECO:0000256" key="5">
    <source>
        <dbReference type="ARBA" id="ARBA00022525"/>
    </source>
</evidence>
<evidence type="ECO:0000256" key="29">
    <source>
        <dbReference type="SAM" id="SignalP"/>
    </source>
</evidence>
<evidence type="ECO:0000256" key="21">
    <source>
        <dbReference type="ARBA" id="ARBA00053461"/>
    </source>
</evidence>
<feature type="chain" id="PRO_5043987939" description="Sphingomyelin phosphodiesterase" evidence="29">
    <location>
        <begin position="22"/>
        <end position="635"/>
    </location>
</feature>
<evidence type="ECO:0000256" key="25">
    <source>
        <dbReference type="ARBA" id="ARBA00069549"/>
    </source>
</evidence>
<feature type="binding site" evidence="27">
    <location>
        <position position="465"/>
    </location>
    <ligand>
        <name>Zn(2+)</name>
        <dbReference type="ChEBI" id="CHEBI:29105"/>
        <label>2</label>
    </ligand>
</feature>
<reference evidence="31 32" key="1">
    <citation type="submission" date="2024-04" db="EMBL/GenBank/DDBJ databases">
        <authorList>
            <consortium name="Genoscope - CEA"/>
            <person name="William W."/>
        </authorList>
    </citation>
    <scope>NUCLEOTIDE SEQUENCE [LARGE SCALE GENOMIC DNA]</scope>
</reference>
<comment type="catalytic activity">
    <reaction evidence="19">
        <text>N-(octadecanoyl)-sphing-4-enine-1-phosphocholine + H2O = N-octadecanoylsphing-4-enine + phosphocholine + H(+)</text>
        <dbReference type="Rhea" id="RHEA:54284"/>
        <dbReference type="ChEBI" id="CHEBI:15377"/>
        <dbReference type="ChEBI" id="CHEBI:15378"/>
        <dbReference type="ChEBI" id="CHEBI:72961"/>
        <dbReference type="ChEBI" id="CHEBI:83358"/>
        <dbReference type="ChEBI" id="CHEBI:295975"/>
    </reaction>
    <physiologicalReaction direction="left-to-right" evidence="19">
        <dbReference type="Rhea" id="RHEA:54285"/>
    </physiologicalReaction>
</comment>
<evidence type="ECO:0000256" key="11">
    <source>
        <dbReference type="ARBA" id="ARBA00022833"/>
    </source>
</evidence>
<feature type="disulfide bond" evidence="28">
    <location>
        <begin position="391"/>
        <end position="439"/>
    </location>
</feature>
<evidence type="ECO:0000313" key="31">
    <source>
        <dbReference type="EMBL" id="CAL1539136.1"/>
    </source>
</evidence>
<dbReference type="InterPro" id="IPR045473">
    <property type="entry name" value="ASM_C"/>
</dbReference>
<comment type="catalytic activity">
    <reaction evidence="20">
        <text>1,2-dihexadecanoyl-sn-glycero-3-phosphocholine + H2O = 1,2-dihexadecanoyl-sn-glycerol + phosphocholine + H(+)</text>
        <dbReference type="Rhea" id="RHEA:45304"/>
        <dbReference type="ChEBI" id="CHEBI:15377"/>
        <dbReference type="ChEBI" id="CHEBI:15378"/>
        <dbReference type="ChEBI" id="CHEBI:72999"/>
        <dbReference type="ChEBI" id="CHEBI:82929"/>
        <dbReference type="ChEBI" id="CHEBI:295975"/>
    </reaction>
    <physiologicalReaction direction="left-to-right" evidence="20">
        <dbReference type="Rhea" id="RHEA:45305"/>
    </physiologicalReaction>
</comment>
<evidence type="ECO:0000256" key="9">
    <source>
        <dbReference type="ARBA" id="ARBA00022729"/>
    </source>
</evidence>
<dbReference type="PROSITE" id="PS50015">
    <property type="entry name" value="SAP_B"/>
    <property type="match status" value="1"/>
</dbReference>
<dbReference type="Pfam" id="PF19272">
    <property type="entry name" value="ASMase_C"/>
    <property type="match status" value="1"/>
</dbReference>